<feature type="region of interest" description="Disordered" evidence="1">
    <location>
        <begin position="122"/>
        <end position="208"/>
    </location>
</feature>
<proteinExistence type="predicted"/>
<sequence length="254" mass="27139">MTLKSLATNDDQRFQISGYMYSPTFASLGEADGLYAQWIASGNRTQSADEPKNLVAPVAGGVVGGFVMLLCLVALILLHRRKIKRLRESQEQTPSEVDKTAASSYVTAVPGEIPTPYMKSYGEPTDAMSESTRTSAVGSNGPPGSTIMSIIPTPYTKAYQATGDRPTSESTGFSSTHGWQTPPATSQSLASGSPIPPSPDPSGSTHDGIERRMSLRLVQMVEQLAARMDMIESPPAYPTSFPSHGQAEESQRGH</sequence>
<dbReference type="EMBL" id="ML178827">
    <property type="protein sequence ID" value="TFL00807.1"/>
    <property type="molecule type" value="Genomic_DNA"/>
</dbReference>
<dbReference type="Proteomes" id="UP000305067">
    <property type="component" value="Unassembled WGS sequence"/>
</dbReference>
<reference evidence="3 4" key="1">
    <citation type="journal article" date="2019" name="Nat. Ecol. Evol.">
        <title>Megaphylogeny resolves global patterns of mushroom evolution.</title>
        <authorList>
            <person name="Varga T."/>
            <person name="Krizsan K."/>
            <person name="Foldi C."/>
            <person name="Dima B."/>
            <person name="Sanchez-Garcia M."/>
            <person name="Sanchez-Ramirez S."/>
            <person name="Szollosi G.J."/>
            <person name="Szarkandi J.G."/>
            <person name="Papp V."/>
            <person name="Albert L."/>
            <person name="Andreopoulos W."/>
            <person name="Angelini C."/>
            <person name="Antonin V."/>
            <person name="Barry K.W."/>
            <person name="Bougher N.L."/>
            <person name="Buchanan P."/>
            <person name="Buyck B."/>
            <person name="Bense V."/>
            <person name="Catcheside P."/>
            <person name="Chovatia M."/>
            <person name="Cooper J."/>
            <person name="Damon W."/>
            <person name="Desjardin D."/>
            <person name="Finy P."/>
            <person name="Geml J."/>
            <person name="Haridas S."/>
            <person name="Hughes K."/>
            <person name="Justo A."/>
            <person name="Karasinski D."/>
            <person name="Kautmanova I."/>
            <person name="Kiss B."/>
            <person name="Kocsube S."/>
            <person name="Kotiranta H."/>
            <person name="LaButti K.M."/>
            <person name="Lechner B.E."/>
            <person name="Liimatainen K."/>
            <person name="Lipzen A."/>
            <person name="Lukacs Z."/>
            <person name="Mihaltcheva S."/>
            <person name="Morgado L.N."/>
            <person name="Niskanen T."/>
            <person name="Noordeloos M.E."/>
            <person name="Ohm R.A."/>
            <person name="Ortiz-Santana B."/>
            <person name="Ovrebo C."/>
            <person name="Racz N."/>
            <person name="Riley R."/>
            <person name="Savchenko A."/>
            <person name="Shiryaev A."/>
            <person name="Soop K."/>
            <person name="Spirin V."/>
            <person name="Szebenyi C."/>
            <person name="Tomsovsky M."/>
            <person name="Tulloss R.E."/>
            <person name="Uehling J."/>
            <person name="Grigoriev I.V."/>
            <person name="Vagvolgyi C."/>
            <person name="Papp T."/>
            <person name="Martin F.M."/>
            <person name="Miettinen O."/>
            <person name="Hibbett D.S."/>
            <person name="Nagy L.G."/>
        </authorList>
    </citation>
    <scope>NUCLEOTIDE SEQUENCE [LARGE SCALE GENOMIC DNA]</scope>
    <source>
        <strain evidence="3 4">CBS 309.79</strain>
    </source>
</reference>
<accession>A0A5C3QH53</accession>
<keyword evidence="2" id="KW-0812">Transmembrane</keyword>
<keyword evidence="2" id="KW-0472">Membrane</keyword>
<evidence type="ECO:0000313" key="4">
    <source>
        <dbReference type="Proteomes" id="UP000305067"/>
    </source>
</evidence>
<name>A0A5C3QH53_9AGAR</name>
<feature type="region of interest" description="Disordered" evidence="1">
    <location>
        <begin position="229"/>
        <end position="254"/>
    </location>
</feature>
<organism evidence="3 4">
    <name type="scientific">Pterulicium gracile</name>
    <dbReference type="NCBI Taxonomy" id="1884261"/>
    <lineage>
        <taxon>Eukaryota</taxon>
        <taxon>Fungi</taxon>
        <taxon>Dikarya</taxon>
        <taxon>Basidiomycota</taxon>
        <taxon>Agaricomycotina</taxon>
        <taxon>Agaricomycetes</taxon>
        <taxon>Agaricomycetidae</taxon>
        <taxon>Agaricales</taxon>
        <taxon>Pleurotineae</taxon>
        <taxon>Pterulaceae</taxon>
        <taxon>Pterulicium</taxon>
    </lineage>
</organism>
<evidence type="ECO:0000256" key="1">
    <source>
        <dbReference type="SAM" id="MobiDB-lite"/>
    </source>
</evidence>
<feature type="compositionally biased region" description="Polar residues" evidence="1">
    <location>
        <begin position="128"/>
        <end position="148"/>
    </location>
</feature>
<protein>
    <submittedName>
        <fullName evidence="3">Uncharacterized protein</fullName>
    </submittedName>
</protein>
<gene>
    <name evidence="3" type="ORF">BDV98DRAFT_568753</name>
</gene>
<evidence type="ECO:0000313" key="3">
    <source>
        <dbReference type="EMBL" id="TFL00807.1"/>
    </source>
</evidence>
<keyword evidence="4" id="KW-1185">Reference proteome</keyword>
<keyword evidence="2" id="KW-1133">Transmembrane helix</keyword>
<feature type="transmembrane region" description="Helical" evidence="2">
    <location>
        <begin position="54"/>
        <end position="78"/>
    </location>
</feature>
<feature type="compositionally biased region" description="Polar residues" evidence="1">
    <location>
        <begin position="168"/>
        <end position="190"/>
    </location>
</feature>
<dbReference type="AlphaFoldDB" id="A0A5C3QH53"/>
<evidence type="ECO:0000256" key="2">
    <source>
        <dbReference type="SAM" id="Phobius"/>
    </source>
</evidence>